<dbReference type="RefSeq" id="XP_009009593.1">
    <property type="nucleotide sequence ID" value="XM_009011345.1"/>
</dbReference>
<proteinExistence type="predicted"/>
<dbReference type="GO" id="GO:0038187">
    <property type="term" value="F:pattern recognition receptor activity"/>
    <property type="evidence" value="ECO:0000318"/>
    <property type="project" value="GO_Central"/>
</dbReference>
<dbReference type="GeneID" id="20198323"/>
<dbReference type="GO" id="GO:0009897">
    <property type="term" value="C:external side of plasma membrane"/>
    <property type="evidence" value="ECO:0000318"/>
    <property type="project" value="GO_Central"/>
</dbReference>
<reference evidence="3" key="3">
    <citation type="submission" date="2015-06" db="UniProtKB">
        <authorList>
            <consortium name="EnsemblMetazoa"/>
        </authorList>
    </citation>
    <scope>IDENTIFICATION</scope>
</reference>
<dbReference type="KEGG" id="hro:HELRODRAFT_159462"/>
<dbReference type="HOGENOM" id="CLU_070181_1_0_1"/>
<dbReference type="GO" id="GO:0030246">
    <property type="term" value="F:carbohydrate binding"/>
    <property type="evidence" value="ECO:0000318"/>
    <property type="project" value="GO_Central"/>
</dbReference>
<keyword evidence="1" id="KW-0812">Transmembrane</keyword>
<dbReference type="InParanoid" id="T1EP23"/>
<reference evidence="2 4" key="2">
    <citation type="journal article" date="2013" name="Nature">
        <title>Insights into bilaterian evolution from three spiralian genomes.</title>
        <authorList>
            <person name="Simakov O."/>
            <person name="Marletaz F."/>
            <person name="Cho S.J."/>
            <person name="Edsinger-Gonzales E."/>
            <person name="Havlak P."/>
            <person name="Hellsten U."/>
            <person name="Kuo D.H."/>
            <person name="Larsson T."/>
            <person name="Lv J."/>
            <person name="Arendt D."/>
            <person name="Savage R."/>
            <person name="Osoegawa K."/>
            <person name="de Jong P."/>
            <person name="Grimwood J."/>
            <person name="Chapman J.A."/>
            <person name="Shapiro H."/>
            <person name="Aerts A."/>
            <person name="Otillar R.P."/>
            <person name="Terry A.Y."/>
            <person name="Boore J.L."/>
            <person name="Grigoriev I.V."/>
            <person name="Lindberg D.R."/>
            <person name="Seaver E.C."/>
            <person name="Weisblat D.A."/>
            <person name="Putnam N.H."/>
            <person name="Rokhsar D.S."/>
        </authorList>
    </citation>
    <scope>NUCLEOTIDE SEQUENCE</scope>
</reference>
<evidence type="ECO:0000313" key="4">
    <source>
        <dbReference type="Proteomes" id="UP000015101"/>
    </source>
</evidence>
<keyword evidence="1" id="KW-1133">Transmembrane helix</keyword>
<dbReference type="SUPFAM" id="SSF56436">
    <property type="entry name" value="C-type lectin-like"/>
    <property type="match status" value="1"/>
</dbReference>
<dbReference type="AlphaFoldDB" id="T1EP23"/>
<dbReference type="EMBL" id="AMQM01000254">
    <property type="status" value="NOT_ANNOTATED_CDS"/>
    <property type="molecule type" value="Genomic_DNA"/>
</dbReference>
<evidence type="ECO:0000313" key="2">
    <source>
        <dbReference type="EMBL" id="ESO12873.1"/>
    </source>
</evidence>
<accession>T1EP23</accession>
<keyword evidence="4" id="KW-1185">Reference proteome</keyword>
<dbReference type="EnsemblMetazoa" id="HelroT159462">
    <property type="protein sequence ID" value="HelroP159462"/>
    <property type="gene ID" value="HelroG159462"/>
</dbReference>
<dbReference type="Gene3D" id="3.10.100.10">
    <property type="entry name" value="Mannose-Binding Protein A, subunit A"/>
    <property type="match status" value="1"/>
</dbReference>
<evidence type="ECO:0000256" key="1">
    <source>
        <dbReference type="SAM" id="Phobius"/>
    </source>
</evidence>
<name>T1EP23_HELRO</name>
<dbReference type="CTD" id="20198323"/>
<dbReference type="InterPro" id="IPR016187">
    <property type="entry name" value="CTDL_fold"/>
</dbReference>
<sequence length="226" mass="25961">MSFLSSVKFEDFVKISKIYFVVTQVSISVEVQRATSQIFRPAYSYLLADNVKTSVCFDDRMTLPFNVKSRNLKECIVRCLGMMNNEVRGVNYIHSNGSCSCVPKANIRYDVIPSNSVYDGQQCYVNHDCPQNFDYVIEYHKCYKMQDQILSWYDGRSLCNSISSSHPITIEDDVENASHIDYVNFIDIIYLPLDGTLFYITFSSVSIGIIGVVSIFHYCPSCREYY</sequence>
<gene>
    <name evidence="3" type="primary">20198323</name>
    <name evidence="2" type="ORF">HELRODRAFT_159462</name>
</gene>
<evidence type="ECO:0008006" key="5">
    <source>
        <dbReference type="Google" id="ProtNLM"/>
    </source>
</evidence>
<dbReference type="EMBL" id="KB095811">
    <property type="protein sequence ID" value="ESO12873.1"/>
    <property type="molecule type" value="Genomic_DNA"/>
</dbReference>
<keyword evidence="1" id="KW-0472">Membrane</keyword>
<protein>
    <recommendedName>
        <fullName evidence="5">C-type lectin domain-containing protein</fullName>
    </recommendedName>
</protein>
<dbReference type="InterPro" id="IPR016186">
    <property type="entry name" value="C-type_lectin-like/link_sf"/>
</dbReference>
<dbReference type="GO" id="GO:0006955">
    <property type="term" value="P:immune response"/>
    <property type="evidence" value="ECO:0000318"/>
    <property type="project" value="GO_Central"/>
</dbReference>
<organism evidence="3 4">
    <name type="scientific">Helobdella robusta</name>
    <name type="common">Californian leech</name>
    <dbReference type="NCBI Taxonomy" id="6412"/>
    <lineage>
        <taxon>Eukaryota</taxon>
        <taxon>Metazoa</taxon>
        <taxon>Spiralia</taxon>
        <taxon>Lophotrochozoa</taxon>
        <taxon>Annelida</taxon>
        <taxon>Clitellata</taxon>
        <taxon>Hirudinea</taxon>
        <taxon>Rhynchobdellida</taxon>
        <taxon>Glossiphoniidae</taxon>
        <taxon>Helobdella</taxon>
    </lineage>
</organism>
<evidence type="ECO:0000313" key="3">
    <source>
        <dbReference type="EnsemblMetazoa" id="HelroP159462"/>
    </source>
</evidence>
<reference evidence="4" key="1">
    <citation type="submission" date="2012-12" db="EMBL/GenBank/DDBJ databases">
        <authorList>
            <person name="Hellsten U."/>
            <person name="Grimwood J."/>
            <person name="Chapman J.A."/>
            <person name="Shapiro H."/>
            <person name="Aerts A."/>
            <person name="Otillar R.P."/>
            <person name="Terry A.Y."/>
            <person name="Boore J.L."/>
            <person name="Simakov O."/>
            <person name="Marletaz F."/>
            <person name="Cho S.-J."/>
            <person name="Edsinger-Gonzales E."/>
            <person name="Havlak P."/>
            <person name="Kuo D.-H."/>
            <person name="Larsson T."/>
            <person name="Lv J."/>
            <person name="Arendt D."/>
            <person name="Savage R."/>
            <person name="Osoegawa K."/>
            <person name="de Jong P."/>
            <person name="Lindberg D.R."/>
            <person name="Seaver E.C."/>
            <person name="Weisblat D.A."/>
            <person name="Putnam N.H."/>
            <person name="Grigoriev I.V."/>
            <person name="Rokhsar D.S."/>
        </authorList>
    </citation>
    <scope>NUCLEOTIDE SEQUENCE</scope>
</reference>
<feature type="transmembrane region" description="Helical" evidence="1">
    <location>
        <begin position="197"/>
        <end position="219"/>
    </location>
</feature>
<dbReference type="Proteomes" id="UP000015101">
    <property type="component" value="Unassembled WGS sequence"/>
</dbReference>